<evidence type="ECO:0000313" key="9">
    <source>
        <dbReference type="EMBL" id="GMT18583.1"/>
    </source>
</evidence>
<evidence type="ECO:0000313" key="10">
    <source>
        <dbReference type="Proteomes" id="UP001432322"/>
    </source>
</evidence>
<comment type="similarity">
    <text evidence="1 7">Belongs to the MsrB Met sulfoxide reductase family.</text>
</comment>
<dbReference type="GO" id="GO:0033743">
    <property type="term" value="F:peptide-methionine (R)-S-oxide reductase activity"/>
    <property type="evidence" value="ECO:0007669"/>
    <property type="project" value="UniProtKB-EC"/>
</dbReference>
<dbReference type="EMBL" id="BTSY01000003">
    <property type="protein sequence ID" value="GMT18583.1"/>
    <property type="molecule type" value="Genomic_DNA"/>
</dbReference>
<evidence type="ECO:0000256" key="5">
    <source>
        <dbReference type="ARBA" id="ARBA00023002"/>
    </source>
</evidence>
<keyword evidence="10" id="KW-1185">Reference proteome</keyword>
<dbReference type="GO" id="GO:0006979">
    <property type="term" value="P:response to oxidative stress"/>
    <property type="evidence" value="ECO:0007669"/>
    <property type="project" value="InterPro"/>
</dbReference>
<gene>
    <name evidence="9" type="ORF">PFISCL1PPCAC_9880</name>
</gene>
<dbReference type="GO" id="GO:0046872">
    <property type="term" value="F:metal ion binding"/>
    <property type="evidence" value="ECO:0007669"/>
    <property type="project" value="UniProtKB-KW"/>
</dbReference>
<evidence type="ECO:0000256" key="3">
    <source>
        <dbReference type="ARBA" id="ARBA00022723"/>
    </source>
</evidence>
<accession>A0AAV5VJX3</accession>
<keyword evidence="5 7" id="KW-0560">Oxidoreductase</keyword>
<organism evidence="9 10">
    <name type="scientific">Pristionchus fissidentatus</name>
    <dbReference type="NCBI Taxonomy" id="1538716"/>
    <lineage>
        <taxon>Eukaryota</taxon>
        <taxon>Metazoa</taxon>
        <taxon>Ecdysozoa</taxon>
        <taxon>Nematoda</taxon>
        <taxon>Chromadorea</taxon>
        <taxon>Rhabditida</taxon>
        <taxon>Rhabditina</taxon>
        <taxon>Diplogasteromorpha</taxon>
        <taxon>Diplogasteroidea</taxon>
        <taxon>Neodiplogasteridae</taxon>
        <taxon>Pristionchus</taxon>
    </lineage>
</organism>
<comment type="catalytic activity">
    <reaction evidence="6 7">
        <text>L-methionyl-[protein] + [thioredoxin]-disulfide + H2O = L-methionyl-(R)-S-oxide-[protein] + [thioredoxin]-dithiol</text>
        <dbReference type="Rhea" id="RHEA:24164"/>
        <dbReference type="Rhea" id="RHEA-COMP:10698"/>
        <dbReference type="Rhea" id="RHEA-COMP:10700"/>
        <dbReference type="Rhea" id="RHEA-COMP:12313"/>
        <dbReference type="Rhea" id="RHEA-COMP:12314"/>
        <dbReference type="ChEBI" id="CHEBI:15377"/>
        <dbReference type="ChEBI" id="CHEBI:16044"/>
        <dbReference type="ChEBI" id="CHEBI:29950"/>
        <dbReference type="ChEBI" id="CHEBI:45764"/>
        <dbReference type="ChEBI" id="CHEBI:50058"/>
        <dbReference type="EC" id="1.8.4.12"/>
    </reaction>
</comment>
<dbReference type="GO" id="GO:0005737">
    <property type="term" value="C:cytoplasm"/>
    <property type="evidence" value="ECO:0007669"/>
    <property type="project" value="TreeGrafter"/>
</dbReference>
<feature type="domain" description="MsrB" evidence="8">
    <location>
        <begin position="60"/>
        <end position="184"/>
    </location>
</feature>
<dbReference type="NCBIfam" id="TIGR00357">
    <property type="entry name" value="peptide-methionine (R)-S-oxide reductase MsrB"/>
    <property type="match status" value="1"/>
</dbReference>
<dbReference type="Gene3D" id="2.170.150.20">
    <property type="entry name" value="Peptide methionine sulfoxide reductase"/>
    <property type="match status" value="1"/>
</dbReference>
<evidence type="ECO:0000256" key="6">
    <source>
        <dbReference type="ARBA" id="ARBA00048488"/>
    </source>
</evidence>
<evidence type="ECO:0000256" key="2">
    <source>
        <dbReference type="ARBA" id="ARBA00012499"/>
    </source>
</evidence>
<comment type="function">
    <text evidence="7">Methionine-sulfoxide reductase that specifically reduces methionine (R)-sulfoxide back to methionine. While in many cases methionine oxidation is the result of random oxidation following oxidative stress, methionine oxidation is also a post-translational modification that takes place on specific residues.</text>
</comment>
<dbReference type="InterPro" id="IPR011057">
    <property type="entry name" value="Mss4-like_sf"/>
</dbReference>
<dbReference type="InterPro" id="IPR002579">
    <property type="entry name" value="Met_Sox_Rdtase_MsrB_dom"/>
</dbReference>
<dbReference type="EC" id="1.8.4.12" evidence="2 7"/>
<evidence type="ECO:0000256" key="1">
    <source>
        <dbReference type="ARBA" id="ARBA00007174"/>
    </source>
</evidence>
<dbReference type="GO" id="GO:0030091">
    <property type="term" value="P:protein repair"/>
    <property type="evidence" value="ECO:0007669"/>
    <property type="project" value="InterPro"/>
</dbReference>
<dbReference type="InterPro" id="IPR028427">
    <property type="entry name" value="Met_Sox_Rdtase_MsrB"/>
</dbReference>
<feature type="non-terminal residue" evidence="9">
    <location>
        <position position="1"/>
    </location>
</feature>
<reference evidence="9" key="1">
    <citation type="submission" date="2023-10" db="EMBL/GenBank/DDBJ databases">
        <title>Genome assembly of Pristionchus species.</title>
        <authorList>
            <person name="Yoshida K."/>
            <person name="Sommer R.J."/>
        </authorList>
    </citation>
    <scope>NUCLEOTIDE SEQUENCE</scope>
    <source>
        <strain evidence="9">RS5133</strain>
    </source>
</reference>
<sequence>LLGMLNNVRSRMGSFVHSLRSALPACRSSLRPTSSMSDKPGLDDIGIKKLGVADAKGVKEEDWKKVLDAKTYAVTREADTEAPFTGAYDKHFEKGRYRCVCCGVELFNSDSKYWAGCGWPAFSNSVDSDLNITRIVDKSHGMSRTEVRCKNCNAHLGHVFDDGPADKGGERYCINSVSMVFEKM</sequence>
<dbReference type="AlphaFoldDB" id="A0AAV5VJX3"/>
<protein>
    <recommendedName>
        <fullName evidence="2 7">Peptide-methionine (R)-S-oxide reductase</fullName>
        <ecNumber evidence="2 7">1.8.4.12</ecNumber>
    </recommendedName>
</protein>
<dbReference type="FunFam" id="2.170.150.20:FF:000009">
    <property type="entry name" value="Peptide-methionine (R)-S-oxide reductase"/>
    <property type="match status" value="1"/>
</dbReference>
<evidence type="ECO:0000256" key="7">
    <source>
        <dbReference type="RuleBase" id="RU365044"/>
    </source>
</evidence>
<keyword evidence="4 7" id="KW-0862">Zinc</keyword>
<comment type="cofactor">
    <cofactor evidence="7">
        <name>Zn(2+)</name>
        <dbReference type="ChEBI" id="CHEBI:29105"/>
    </cofactor>
    <text evidence="7">Binds 1 zinc ion per subunit.</text>
</comment>
<dbReference type="SUPFAM" id="SSF51316">
    <property type="entry name" value="Mss4-like"/>
    <property type="match status" value="1"/>
</dbReference>
<proteinExistence type="inferred from homology"/>
<keyword evidence="3 7" id="KW-0479">Metal-binding</keyword>
<name>A0AAV5VJX3_9BILA</name>
<comment type="caution">
    <text evidence="9">The sequence shown here is derived from an EMBL/GenBank/DDBJ whole genome shotgun (WGS) entry which is preliminary data.</text>
</comment>
<evidence type="ECO:0000259" key="8">
    <source>
        <dbReference type="PROSITE" id="PS51790"/>
    </source>
</evidence>
<dbReference type="PANTHER" id="PTHR10173">
    <property type="entry name" value="METHIONINE SULFOXIDE REDUCTASE"/>
    <property type="match status" value="1"/>
</dbReference>
<evidence type="ECO:0000256" key="4">
    <source>
        <dbReference type="ARBA" id="ARBA00022833"/>
    </source>
</evidence>
<dbReference type="Pfam" id="PF01641">
    <property type="entry name" value="SelR"/>
    <property type="match status" value="1"/>
</dbReference>
<dbReference type="PANTHER" id="PTHR10173:SF52">
    <property type="entry name" value="METHIONINE-R-SULFOXIDE REDUCTASE B1"/>
    <property type="match status" value="1"/>
</dbReference>
<dbReference type="Proteomes" id="UP001432322">
    <property type="component" value="Unassembled WGS sequence"/>
</dbReference>
<dbReference type="PROSITE" id="PS51790">
    <property type="entry name" value="MSRB"/>
    <property type="match status" value="1"/>
</dbReference>